<keyword evidence="2" id="KW-1185">Reference proteome</keyword>
<dbReference type="EMBL" id="KC292024">
    <property type="protein sequence ID" value="AGM11183.1"/>
    <property type="molecule type" value="Genomic_DNA"/>
</dbReference>
<gene>
    <name evidence="1" type="primary">18</name>
    <name evidence="1" type="ORF">HHTV2_18</name>
</gene>
<dbReference type="RefSeq" id="YP_008060327.1">
    <property type="nucleotide sequence ID" value="NC_021340.1"/>
</dbReference>
<evidence type="ECO:0000313" key="1">
    <source>
        <dbReference type="EMBL" id="AGM11183.1"/>
    </source>
</evidence>
<dbReference type="OrthoDB" id="27615at10239"/>
<accession>R4TLZ2</accession>
<sequence>MPNRDLRVNCERCGRFTEYEVEKRRADGSALVRCAECGKRHGEDSIYHVDLERAYRRDESGALVEDLP</sequence>
<name>R4TLZ2_9CAUD</name>
<proteinExistence type="predicted"/>
<protein>
    <submittedName>
        <fullName evidence="1">Uncharacterized protein</fullName>
    </submittedName>
</protein>
<dbReference type="KEGG" id="vg:16194318"/>
<dbReference type="GeneID" id="16194318"/>
<organism evidence="1 2">
    <name type="scientific">Haloarcula hispanica tailed virus 2</name>
    <dbReference type="NCBI Taxonomy" id="1273751"/>
    <lineage>
        <taxon>Viruses</taxon>
        <taxon>Duplodnaviria</taxon>
        <taxon>Heunggongvirae</taxon>
        <taxon>Uroviricota</taxon>
        <taxon>Caudoviricetes</taxon>
        <taxon>Saparoviridae</taxon>
        <taxon>Halohivirus</taxon>
        <taxon>Halohivirus suolae</taxon>
        <taxon>Halohivirus HHTV2</taxon>
    </lineage>
</organism>
<reference evidence="1 2" key="1">
    <citation type="submission" date="2012-12" db="EMBL/GenBank/DDBJ databases">
        <authorList>
            <person name="Sencilo A."/>
            <person name="Jacobs-Sera D."/>
            <person name="Russell D.A."/>
            <person name="Ko C."/>
            <person name="Atanasova N."/>
            <person name="Osterlund E."/>
            <person name="Oksanen H.M."/>
            <person name="Bamford D.H."/>
            <person name="Hatfull G.F."/>
            <person name="Roine E."/>
            <person name="Hendrix R.W."/>
        </authorList>
    </citation>
    <scope>NUCLEOTIDE SEQUENCE [LARGE SCALE GENOMIC DNA]</scope>
</reference>
<evidence type="ECO:0000313" key="2">
    <source>
        <dbReference type="Proteomes" id="UP000203112"/>
    </source>
</evidence>
<dbReference type="Proteomes" id="UP000203112">
    <property type="component" value="Segment"/>
</dbReference>